<dbReference type="CDD" id="cd08422">
    <property type="entry name" value="PBP2_CrgA_like"/>
    <property type="match status" value="1"/>
</dbReference>
<evidence type="ECO:0000259" key="5">
    <source>
        <dbReference type="PROSITE" id="PS50931"/>
    </source>
</evidence>
<dbReference type="RefSeq" id="WP_127749855.1">
    <property type="nucleotide sequence ID" value="NZ_CP033219.1"/>
</dbReference>
<dbReference type="Gene3D" id="3.40.190.290">
    <property type="match status" value="1"/>
</dbReference>
<name>A0A3T0N5K6_9RHOB</name>
<dbReference type="EMBL" id="CP033219">
    <property type="protein sequence ID" value="AZV79306.1"/>
    <property type="molecule type" value="Genomic_DNA"/>
</dbReference>
<dbReference type="InterPro" id="IPR000847">
    <property type="entry name" value="LysR_HTH_N"/>
</dbReference>
<dbReference type="GO" id="GO:0006351">
    <property type="term" value="P:DNA-templated transcription"/>
    <property type="evidence" value="ECO:0007669"/>
    <property type="project" value="TreeGrafter"/>
</dbReference>
<sequence length="309" mass="33681">MDRILQMEVFAAIIDGGSFVQAAQRLRMSPPAVTRAMNALEERLGVQLLTRSTRQLSLTDAGSRFLESSRRLLSEIEDAEKQAVGEIGIAQGHLTISASVTFSRMIAAPITRAFIAAHPKITVSLIGMDRVANIVEEGIDIAIRIGNPPDSNLMAKRIGNVHRMFVASPAYLQRRGLPTEPADLKLHSIIGFTGIMASHDWHYRSETARGHVVLHPRFEVNDAATALAAAVAGEGITMALSYMVSDHLRTGELVPVLPEYLPPPEQVNLIYPQSKLIAPKVRAFLDFSADRLKAAIGTGVIEHKRAPMT</sequence>
<dbReference type="InterPro" id="IPR005119">
    <property type="entry name" value="LysR_subst-bd"/>
</dbReference>
<feature type="domain" description="HTH lysR-type" evidence="5">
    <location>
        <begin position="1"/>
        <end position="59"/>
    </location>
</feature>
<dbReference type="PRINTS" id="PR00039">
    <property type="entry name" value="HTHLYSR"/>
</dbReference>
<dbReference type="SUPFAM" id="SSF46785">
    <property type="entry name" value="Winged helix' DNA-binding domain"/>
    <property type="match status" value="1"/>
</dbReference>
<keyword evidence="7" id="KW-1185">Reference proteome</keyword>
<keyword evidence="4" id="KW-0804">Transcription</keyword>
<protein>
    <submittedName>
        <fullName evidence="6">LysR family transcriptional regulator</fullName>
    </submittedName>
</protein>
<dbReference type="InterPro" id="IPR058163">
    <property type="entry name" value="LysR-type_TF_proteobact-type"/>
</dbReference>
<keyword evidence="2" id="KW-0805">Transcription regulation</keyword>
<evidence type="ECO:0000313" key="7">
    <source>
        <dbReference type="Proteomes" id="UP000283063"/>
    </source>
</evidence>
<gene>
    <name evidence="6" type="ORF">EBB79_16395</name>
</gene>
<dbReference type="PANTHER" id="PTHR30537:SF5">
    <property type="entry name" value="HTH-TYPE TRANSCRIPTIONAL ACTIVATOR TTDR-RELATED"/>
    <property type="match status" value="1"/>
</dbReference>
<evidence type="ECO:0000256" key="4">
    <source>
        <dbReference type="ARBA" id="ARBA00023163"/>
    </source>
</evidence>
<dbReference type="PANTHER" id="PTHR30537">
    <property type="entry name" value="HTH-TYPE TRANSCRIPTIONAL REGULATOR"/>
    <property type="match status" value="1"/>
</dbReference>
<dbReference type="FunFam" id="1.10.10.10:FF:000001">
    <property type="entry name" value="LysR family transcriptional regulator"/>
    <property type="match status" value="1"/>
</dbReference>
<dbReference type="SUPFAM" id="SSF53850">
    <property type="entry name" value="Periplasmic binding protein-like II"/>
    <property type="match status" value="1"/>
</dbReference>
<dbReference type="KEGG" id="sedi:EBB79_16395"/>
<dbReference type="InterPro" id="IPR036388">
    <property type="entry name" value="WH-like_DNA-bd_sf"/>
</dbReference>
<dbReference type="OrthoDB" id="9813056at2"/>
<evidence type="ECO:0000256" key="1">
    <source>
        <dbReference type="ARBA" id="ARBA00009437"/>
    </source>
</evidence>
<evidence type="ECO:0000256" key="3">
    <source>
        <dbReference type="ARBA" id="ARBA00023125"/>
    </source>
</evidence>
<comment type="similarity">
    <text evidence="1">Belongs to the LysR transcriptional regulatory family.</text>
</comment>
<evidence type="ECO:0000313" key="6">
    <source>
        <dbReference type="EMBL" id="AZV79306.1"/>
    </source>
</evidence>
<dbReference type="Pfam" id="PF00126">
    <property type="entry name" value="HTH_1"/>
    <property type="match status" value="1"/>
</dbReference>
<dbReference type="Gene3D" id="1.10.10.10">
    <property type="entry name" value="Winged helix-like DNA-binding domain superfamily/Winged helix DNA-binding domain"/>
    <property type="match status" value="1"/>
</dbReference>
<dbReference type="Pfam" id="PF03466">
    <property type="entry name" value="LysR_substrate"/>
    <property type="match status" value="1"/>
</dbReference>
<dbReference type="GO" id="GO:0003700">
    <property type="term" value="F:DNA-binding transcription factor activity"/>
    <property type="evidence" value="ECO:0007669"/>
    <property type="project" value="InterPro"/>
</dbReference>
<dbReference type="GO" id="GO:0043565">
    <property type="term" value="F:sequence-specific DNA binding"/>
    <property type="evidence" value="ECO:0007669"/>
    <property type="project" value="TreeGrafter"/>
</dbReference>
<dbReference type="Proteomes" id="UP000283063">
    <property type="component" value="Chromosome"/>
</dbReference>
<accession>A0A3T0N5K6</accession>
<keyword evidence="3" id="KW-0238">DNA-binding</keyword>
<dbReference type="InterPro" id="IPR036390">
    <property type="entry name" value="WH_DNA-bd_sf"/>
</dbReference>
<organism evidence="6 7">
    <name type="scientific">Parasedimentitalea marina</name>
    <dbReference type="NCBI Taxonomy" id="2483033"/>
    <lineage>
        <taxon>Bacteria</taxon>
        <taxon>Pseudomonadati</taxon>
        <taxon>Pseudomonadota</taxon>
        <taxon>Alphaproteobacteria</taxon>
        <taxon>Rhodobacterales</taxon>
        <taxon>Paracoccaceae</taxon>
        <taxon>Parasedimentitalea</taxon>
    </lineage>
</organism>
<dbReference type="AlphaFoldDB" id="A0A3T0N5K6"/>
<reference evidence="6 7" key="1">
    <citation type="submission" date="2018-10" db="EMBL/GenBank/DDBJ databases">
        <title>Parasedimentitalea marina sp. nov., a psychrophilic bacterium isolated from deep seawater of the New Britain Trench.</title>
        <authorList>
            <person name="Cao J."/>
        </authorList>
    </citation>
    <scope>NUCLEOTIDE SEQUENCE [LARGE SCALE GENOMIC DNA]</scope>
    <source>
        <strain evidence="6 7">W43</strain>
    </source>
</reference>
<proteinExistence type="inferred from homology"/>
<dbReference type="PROSITE" id="PS50931">
    <property type="entry name" value="HTH_LYSR"/>
    <property type="match status" value="1"/>
</dbReference>
<evidence type="ECO:0000256" key="2">
    <source>
        <dbReference type="ARBA" id="ARBA00023015"/>
    </source>
</evidence>